<name>A0AAD5CI07_AMBAR</name>
<dbReference type="PANTHER" id="PTHR13285:SF18">
    <property type="entry name" value="PROTEIN-CYSTEINE N-PALMITOYLTRANSFERASE RASP"/>
    <property type="match status" value="1"/>
</dbReference>
<keyword evidence="2 5" id="KW-0812">Transmembrane</keyword>
<feature type="transmembrane region" description="Helical" evidence="5">
    <location>
        <begin position="305"/>
        <end position="328"/>
    </location>
</feature>
<evidence type="ECO:0000313" key="6">
    <source>
        <dbReference type="EMBL" id="KAI7740886.1"/>
    </source>
</evidence>
<keyword evidence="3 5" id="KW-1133">Transmembrane helix</keyword>
<dbReference type="PANTHER" id="PTHR13285">
    <property type="entry name" value="ACYLTRANSFERASE"/>
    <property type="match status" value="1"/>
</dbReference>
<dbReference type="Proteomes" id="UP001206925">
    <property type="component" value="Unassembled WGS sequence"/>
</dbReference>
<comment type="subcellular location">
    <subcellularLocation>
        <location evidence="1">Membrane</location>
        <topology evidence="1">Multi-pass membrane protein</topology>
    </subcellularLocation>
</comment>
<comment type="caution">
    <text evidence="6">The sequence shown here is derived from an EMBL/GenBank/DDBJ whole genome shotgun (WGS) entry which is preliminary data.</text>
</comment>
<evidence type="ECO:0000256" key="4">
    <source>
        <dbReference type="ARBA" id="ARBA00023136"/>
    </source>
</evidence>
<feature type="transmembrane region" description="Helical" evidence="5">
    <location>
        <begin position="224"/>
        <end position="241"/>
    </location>
</feature>
<dbReference type="Pfam" id="PF03062">
    <property type="entry name" value="MBOAT"/>
    <property type="match status" value="1"/>
</dbReference>
<keyword evidence="4 5" id="KW-0472">Membrane</keyword>
<feature type="transmembrane region" description="Helical" evidence="5">
    <location>
        <begin position="129"/>
        <end position="149"/>
    </location>
</feature>
<dbReference type="GO" id="GO:0016020">
    <property type="term" value="C:membrane"/>
    <property type="evidence" value="ECO:0007669"/>
    <property type="project" value="UniProtKB-SubCell"/>
</dbReference>
<evidence type="ECO:0000256" key="1">
    <source>
        <dbReference type="ARBA" id="ARBA00004141"/>
    </source>
</evidence>
<keyword evidence="7" id="KW-1185">Reference proteome</keyword>
<evidence type="ECO:0000256" key="5">
    <source>
        <dbReference type="SAM" id="Phobius"/>
    </source>
</evidence>
<sequence length="355" mass="41247">MTTIGQIITLMLMKRNTFATAQAVLQGKHATECYRQEKSVGIDKFSYTLYLCYLLFAPLYIAGPIISFNAFASQLDTPQKSYTLKQVVWYGFRWVLSLFLMEIMTHFFYYNAFAISGIWKQLSPMEVFIVGYGVLNFMWLKFFLIWRYFRFWALVSGIEAPENMPRCINNCYNLESFWKNWHASFNKWLVRYMYIPLGGSRRKLLNVWVVFTFVAIWHDLEWKLLSWAWLTCIFFIPEMIVKSAATSFKVDNVFKEFILRELSAVAGAITITCLMVANLVGFVIGPSGISWLKSVFLQAEGLPTLFGLLVTFYIGTKFALLEGLCFMYPIPSKGHIRVEEHGYDLDPNTKHLRLP</sequence>
<feature type="transmembrane region" description="Helical" evidence="5">
    <location>
        <begin position="262"/>
        <end position="285"/>
    </location>
</feature>
<proteinExistence type="predicted"/>
<evidence type="ECO:0000313" key="7">
    <source>
        <dbReference type="Proteomes" id="UP001206925"/>
    </source>
</evidence>
<dbReference type="GO" id="GO:0005783">
    <property type="term" value="C:endoplasmic reticulum"/>
    <property type="evidence" value="ECO:0007669"/>
    <property type="project" value="TreeGrafter"/>
</dbReference>
<gene>
    <name evidence="6" type="ORF">M8C21_021986</name>
</gene>
<dbReference type="GO" id="GO:0019432">
    <property type="term" value="P:triglyceride biosynthetic process"/>
    <property type="evidence" value="ECO:0007669"/>
    <property type="project" value="UniProtKB-ARBA"/>
</dbReference>
<feature type="transmembrane region" description="Helical" evidence="5">
    <location>
        <begin position="87"/>
        <end position="109"/>
    </location>
</feature>
<organism evidence="6 7">
    <name type="scientific">Ambrosia artemisiifolia</name>
    <name type="common">Common ragweed</name>
    <dbReference type="NCBI Taxonomy" id="4212"/>
    <lineage>
        <taxon>Eukaryota</taxon>
        <taxon>Viridiplantae</taxon>
        <taxon>Streptophyta</taxon>
        <taxon>Embryophyta</taxon>
        <taxon>Tracheophyta</taxon>
        <taxon>Spermatophyta</taxon>
        <taxon>Magnoliopsida</taxon>
        <taxon>eudicotyledons</taxon>
        <taxon>Gunneridae</taxon>
        <taxon>Pentapetalae</taxon>
        <taxon>asterids</taxon>
        <taxon>campanulids</taxon>
        <taxon>Asterales</taxon>
        <taxon>Asteraceae</taxon>
        <taxon>Asteroideae</taxon>
        <taxon>Heliantheae alliance</taxon>
        <taxon>Heliantheae</taxon>
        <taxon>Ambrosia</taxon>
    </lineage>
</organism>
<reference evidence="6" key="1">
    <citation type="submission" date="2022-06" db="EMBL/GenBank/DDBJ databases">
        <title>Uncovering the hologenomic basis of an extraordinary plant invasion.</title>
        <authorList>
            <person name="Bieker V.C."/>
            <person name="Martin M.D."/>
            <person name="Gilbert T."/>
            <person name="Hodgins K."/>
            <person name="Battlay P."/>
            <person name="Petersen B."/>
            <person name="Wilson J."/>
        </authorList>
    </citation>
    <scope>NUCLEOTIDE SEQUENCE</scope>
    <source>
        <strain evidence="6">AA19_3_7</strain>
        <tissue evidence="6">Leaf</tissue>
    </source>
</reference>
<evidence type="ECO:0008006" key="8">
    <source>
        <dbReference type="Google" id="ProtNLM"/>
    </source>
</evidence>
<evidence type="ECO:0000256" key="2">
    <source>
        <dbReference type="ARBA" id="ARBA00022692"/>
    </source>
</evidence>
<accession>A0AAD5CI07</accession>
<dbReference type="InterPro" id="IPR051085">
    <property type="entry name" value="MB_O-acyltransferase"/>
</dbReference>
<dbReference type="AlphaFoldDB" id="A0AAD5CI07"/>
<dbReference type="GO" id="GO:0016746">
    <property type="term" value="F:acyltransferase activity"/>
    <property type="evidence" value="ECO:0007669"/>
    <property type="project" value="TreeGrafter"/>
</dbReference>
<evidence type="ECO:0000256" key="3">
    <source>
        <dbReference type="ARBA" id="ARBA00022989"/>
    </source>
</evidence>
<dbReference type="InterPro" id="IPR004299">
    <property type="entry name" value="MBOAT_fam"/>
</dbReference>
<protein>
    <recommendedName>
        <fullName evidence="8">Membrane-bound O-acyltransferase C24H6.01c</fullName>
    </recommendedName>
</protein>
<dbReference type="EMBL" id="JAMZMK010008327">
    <property type="protein sequence ID" value="KAI7740886.1"/>
    <property type="molecule type" value="Genomic_DNA"/>
</dbReference>
<feature type="transmembrane region" description="Helical" evidence="5">
    <location>
        <begin position="47"/>
        <end position="66"/>
    </location>
</feature>